<evidence type="ECO:0000313" key="3">
    <source>
        <dbReference type="Proteomes" id="UP001152484"/>
    </source>
</evidence>
<keyword evidence="3" id="KW-1185">Reference proteome</keyword>
<feature type="compositionally biased region" description="Pro residues" evidence="1">
    <location>
        <begin position="61"/>
        <end position="73"/>
    </location>
</feature>
<evidence type="ECO:0000313" key="2">
    <source>
        <dbReference type="EMBL" id="CAH9117158.1"/>
    </source>
</evidence>
<reference evidence="2" key="1">
    <citation type="submission" date="2022-07" db="EMBL/GenBank/DDBJ databases">
        <authorList>
            <person name="Macas J."/>
            <person name="Novak P."/>
            <person name="Neumann P."/>
        </authorList>
    </citation>
    <scope>NUCLEOTIDE SEQUENCE</scope>
</reference>
<feature type="region of interest" description="Disordered" evidence="1">
    <location>
        <begin position="53"/>
        <end position="116"/>
    </location>
</feature>
<evidence type="ECO:0000256" key="1">
    <source>
        <dbReference type="SAM" id="MobiDB-lite"/>
    </source>
</evidence>
<feature type="region of interest" description="Disordered" evidence="1">
    <location>
        <begin position="142"/>
        <end position="233"/>
    </location>
</feature>
<dbReference type="OrthoDB" id="1071601at2759"/>
<feature type="compositionally biased region" description="Pro residues" evidence="1">
    <location>
        <begin position="80"/>
        <end position="93"/>
    </location>
</feature>
<dbReference type="AlphaFoldDB" id="A0A9P0ZVS8"/>
<organism evidence="2 3">
    <name type="scientific">Cuscuta europaea</name>
    <name type="common">European dodder</name>
    <dbReference type="NCBI Taxonomy" id="41803"/>
    <lineage>
        <taxon>Eukaryota</taxon>
        <taxon>Viridiplantae</taxon>
        <taxon>Streptophyta</taxon>
        <taxon>Embryophyta</taxon>
        <taxon>Tracheophyta</taxon>
        <taxon>Spermatophyta</taxon>
        <taxon>Magnoliopsida</taxon>
        <taxon>eudicotyledons</taxon>
        <taxon>Gunneridae</taxon>
        <taxon>Pentapetalae</taxon>
        <taxon>asterids</taxon>
        <taxon>lamiids</taxon>
        <taxon>Solanales</taxon>
        <taxon>Convolvulaceae</taxon>
        <taxon>Cuscuteae</taxon>
        <taxon>Cuscuta</taxon>
        <taxon>Cuscuta subgen. Cuscuta</taxon>
    </lineage>
</organism>
<accession>A0A9P0ZVS8</accession>
<dbReference type="Proteomes" id="UP001152484">
    <property type="component" value="Unassembled WGS sequence"/>
</dbReference>
<comment type="caution">
    <text evidence="2">The sequence shown here is derived from an EMBL/GenBank/DDBJ whole genome shotgun (WGS) entry which is preliminary data.</text>
</comment>
<dbReference type="EMBL" id="CAMAPE010000073">
    <property type="protein sequence ID" value="CAH9117158.1"/>
    <property type="molecule type" value="Genomic_DNA"/>
</dbReference>
<name>A0A9P0ZVS8_CUSEU</name>
<feature type="compositionally biased region" description="Basic residues" evidence="1">
    <location>
        <begin position="101"/>
        <end position="110"/>
    </location>
</feature>
<protein>
    <submittedName>
        <fullName evidence="2">Uncharacterized protein</fullName>
    </submittedName>
</protein>
<sequence length="233" mass="25745">MLTPYNLPPDMCMKSHFIFLTLICPGPSDPKAIFFSYASHFLQQTLTFPLYSLTPSDTRRPPPSQTPPTPPPCCLSYTRQPPPSQTPPTPPPFCLSYTRRPPPHTSHRPPRIISTPAAVLRSRPSLLSLSFLAFFSEMSEHERRLSTIARRGRQNSRRASNADRDINDDINPDEGQALDGHVQTPPSKQSDAHISVHGEGASSHAPPSSRAIYAPPPPPPPLKKSATIPVRLR</sequence>
<proteinExistence type="predicted"/>
<gene>
    <name evidence="2" type="ORF">CEURO_LOCUS21430</name>
</gene>